<dbReference type="EMBL" id="AP011540">
    <property type="protein sequence ID" value="BAI64914.1"/>
    <property type="molecule type" value="Genomic_DNA"/>
</dbReference>
<evidence type="ECO:0000313" key="3">
    <source>
        <dbReference type="Proteomes" id="UP000001883"/>
    </source>
</evidence>
<keyword evidence="2" id="KW-0378">Hydrolase</keyword>
<sequence>MAHRVPLTLGRSQGREGAAYRQTNQNRDRGLHQIPGNEYHCRAERGVKSHVGVHHHTGDTAGGQNHKTAEVRDQSHEEGRTNRTGVAGEQVGEGTGNSGEGQEAEQVAGTRGGERTQTGAALSEDGQASETNQQVQRYGGGGTLAAEHLCGDVNAEGLEGEGNRNAAQADGGHDGERGDEAREHCDEGEIGGEGGLCRYVTARCLSCLGFLG</sequence>
<protein>
    <submittedName>
        <fullName evidence="2">Dipeptidyl aminopeptidase</fullName>
    </submittedName>
</protein>
<dbReference type="GO" id="GO:0004177">
    <property type="term" value="F:aminopeptidase activity"/>
    <property type="evidence" value="ECO:0007669"/>
    <property type="project" value="UniProtKB-KW"/>
</dbReference>
<proteinExistence type="predicted"/>
<accession>D2NTD8</accession>
<feature type="region of interest" description="Disordered" evidence="1">
    <location>
        <begin position="53"/>
        <end position="134"/>
    </location>
</feature>
<evidence type="ECO:0000313" key="2">
    <source>
        <dbReference type="EMBL" id="BAI64914.1"/>
    </source>
</evidence>
<keyword evidence="2" id="KW-0031">Aminopeptidase</keyword>
<reference evidence="2 3" key="2">
    <citation type="journal article" date="2010" name="J Osaka Dent Univ">
        <title>Isolation and identification of Rothia mucilaginosa from persistent apical periodontitis lesions.</title>
        <authorList>
            <person name="Yamane K."/>
            <person name="Yoshida M."/>
            <person name="Fujihira T."/>
            <person name="Baba T."/>
            <person name="Tsuji N."/>
            <person name="Hayashi H."/>
            <person name="Sugimori C."/>
            <person name="Yamanaka T."/>
            <person name="Mashimo C."/>
            <person name="Nambu T."/>
            <person name="Kawai H."/>
            <person name="Fukushima H."/>
        </authorList>
    </citation>
    <scope>NUCLEOTIDE SEQUENCE [LARGE SCALE GENOMIC DNA]</scope>
    <source>
        <strain evidence="2 3">DY-18</strain>
    </source>
</reference>
<feature type="compositionally biased region" description="Polar residues" evidence="1">
    <location>
        <begin position="115"/>
        <end position="134"/>
    </location>
</feature>
<organism evidence="2 3">
    <name type="scientific">Rothia mucilaginosa (strain DY-18)</name>
    <name type="common">Stomatococcus mucilaginosus</name>
    <dbReference type="NCBI Taxonomy" id="680646"/>
    <lineage>
        <taxon>Bacteria</taxon>
        <taxon>Bacillati</taxon>
        <taxon>Actinomycetota</taxon>
        <taxon>Actinomycetes</taxon>
        <taxon>Micrococcales</taxon>
        <taxon>Micrococcaceae</taxon>
        <taxon>Rothia</taxon>
    </lineage>
</organism>
<keyword evidence="3" id="KW-1185">Reference proteome</keyword>
<dbReference type="Proteomes" id="UP000001883">
    <property type="component" value="Chromosome"/>
</dbReference>
<feature type="compositionally biased region" description="Basic and acidic residues" evidence="1">
    <location>
        <begin position="171"/>
        <end position="186"/>
    </location>
</feature>
<reference evidence="3" key="1">
    <citation type="submission" date="2009-07" db="EMBL/GenBank/DDBJ databases">
        <title>Complete genome sequence of Rothia mucilaginosa DJ.</title>
        <authorList>
            <person name="Yamane K."/>
            <person name="Nambu T."/>
            <person name="Mashimo C."/>
            <person name="Sugimori C."/>
            <person name="Yamanaka T."/>
            <person name="Leung K."/>
            <person name="Fukushima H."/>
        </authorList>
    </citation>
    <scope>NUCLEOTIDE SEQUENCE [LARGE SCALE GENOMIC DNA]</scope>
    <source>
        <strain evidence="3">DY-18</strain>
    </source>
</reference>
<dbReference type="HOGENOM" id="CLU_1298989_0_0_11"/>
<gene>
    <name evidence="2" type="ordered locus">RMDY18_10820</name>
</gene>
<evidence type="ECO:0000256" key="1">
    <source>
        <dbReference type="SAM" id="MobiDB-lite"/>
    </source>
</evidence>
<dbReference type="KEGG" id="rmu:RMDY18_10820"/>
<feature type="compositionally biased region" description="Basic and acidic residues" evidence="1">
    <location>
        <begin position="67"/>
        <end position="81"/>
    </location>
</feature>
<reference evidence="2 3" key="3">
    <citation type="journal article" date="2010" name="Sequencing">
        <title>Complete Genome Sequence of Rothia mucilaginosa DY-18: A Clinical Isolate with Dense Meshwork-Like Structures from a Persistent Apical Periodontitis Lesion.</title>
        <authorList>
            <person name="Yamane K."/>
            <person name="Nambu T."/>
            <person name="Yamanaka T."/>
            <person name="Mashimo C."/>
            <person name="Sugimori C."/>
            <person name="Leung K.-P."/>
            <person name="Fukushima H."/>
        </authorList>
    </citation>
    <scope>NUCLEOTIDE SEQUENCE [LARGE SCALE GENOMIC DNA]</scope>
    <source>
        <strain evidence="2 3">DY-18</strain>
    </source>
</reference>
<keyword evidence="2" id="KW-0645">Protease</keyword>
<name>D2NTD8_ROTMD</name>
<feature type="region of interest" description="Disordered" evidence="1">
    <location>
        <begin position="155"/>
        <end position="186"/>
    </location>
</feature>
<dbReference type="AlphaFoldDB" id="D2NTD8"/>
<feature type="region of interest" description="Disordered" evidence="1">
    <location>
        <begin position="1"/>
        <end position="33"/>
    </location>
</feature>